<protein>
    <submittedName>
        <fullName evidence="2">Sporulation related domain protein</fullName>
    </submittedName>
</protein>
<name>A0A1V6C7J0_UNCT6</name>
<organism evidence="2">
    <name type="scientific">candidate division TA06 bacterium ADurb.Bin131</name>
    <dbReference type="NCBI Taxonomy" id="1852827"/>
    <lineage>
        <taxon>Bacteria</taxon>
        <taxon>Bacteria division TA06</taxon>
    </lineage>
</organism>
<proteinExistence type="predicted"/>
<dbReference type="Pfam" id="PF05036">
    <property type="entry name" value="SPOR"/>
    <property type="match status" value="1"/>
</dbReference>
<dbReference type="InterPro" id="IPR007730">
    <property type="entry name" value="SPOR-like_dom"/>
</dbReference>
<dbReference type="Gene3D" id="3.30.70.1070">
    <property type="entry name" value="Sporulation related repeat"/>
    <property type="match status" value="1"/>
</dbReference>
<sequence length="343" mass="38633">MEKKTKKNLIMLGVLFLIFIFALVRAFKPTKSTTIRISQSETKKILKTDKEKPDGELFDFKEFDNAMNGVQILVSTIEKQQESSFNLKLSRDPFSQPDIRYTGKKTETSSGSTPSEIVLAPDFKISGIVYDKNRPMIVIDDEVKAENETKSGYTISKILPDRVVLKYKDKTFVLYVDSGNGSSGEIQTSQMSDVDNVNDTVLFSSIKKDYKPILKDTTKSVIADYLSLETKNDSTIALSANTNKSNQSNKDKEKILTVQVASFERGREKNAIELAEKIISDGFLDARVEEINGLYAIRVGKSNDINSLTGLCEQLKKYSESSFVRKAFYVENRIIFPKQKSIL</sequence>
<dbReference type="EMBL" id="MWDQ01000112">
    <property type="protein sequence ID" value="OQB72800.1"/>
    <property type="molecule type" value="Genomic_DNA"/>
</dbReference>
<dbReference type="GO" id="GO:0042834">
    <property type="term" value="F:peptidoglycan binding"/>
    <property type="evidence" value="ECO:0007669"/>
    <property type="project" value="InterPro"/>
</dbReference>
<feature type="domain" description="SPOR" evidence="1">
    <location>
        <begin position="256"/>
        <end position="325"/>
    </location>
</feature>
<dbReference type="InterPro" id="IPR036680">
    <property type="entry name" value="SPOR-like_sf"/>
</dbReference>
<accession>A0A1V6C7J0</accession>
<evidence type="ECO:0000313" key="2">
    <source>
        <dbReference type="EMBL" id="OQB72800.1"/>
    </source>
</evidence>
<comment type="caution">
    <text evidence="2">The sequence shown here is derived from an EMBL/GenBank/DDBJ whole genome shotgun (WGS) entry which is preliminary data.</text>
</comment>
<gene>
    <name evidence="2" type="ORF">BWX89_01208</name>
</gene>
<dbReference type="SUPFAM" id="SSF110997">
    <property type="entry name" value="Sporulation related repeat"/>
    <property type="match status" value="1"/>
</dbReference>
<dbReference type="AlphaFoldDB" id="A0A1V6C7J0"/>
<evidence type="ECO:0000259" key="1">
    <source>
        <dbReference type="Pfam" id="PF05036"/>
    </source>
</evidence>
<reference evidence="2" key="1">
    <citation type="submission" date="2017-02" db="EMBL/GenBank/DDBJ databases">
        <title>Delving into the versatile metabolic prowess of the omnipresent phylum Bacteroidetes.</title>
        <authorList>
            <person name="Nobu M.K."/>
            <person name="Mei R."/>
            <person name="Narihiro T."/>
            <person name="Kuroda K."/>
            <person name="Liu W.-T."/>
        </authorList>
    </citation>
    <scope>NUCLEOTIDE SEQUENCE</scope>
    <source>
        <strain evidence="2">ADurb.Bin131</strain>
    </source>
</reference>
<dbReference type="Proteomes" id="UP000485562">
    <property type="component" value="Unassembled WGS sequence"/>
</dbReference>